<proteinExistence type="predicted"/>
<comment type="caution">
    <text evidence="2">The sequence shown here is derived from an EMBL/GenBank/DDBJ whole genome shotgun (WGS) entry which is preliminary data.</text>
</comment>
<dbReference type="EMBL" id="LAZR01000069">
    <property type="protein sequence ID" value="KKN95752.1"/>
    <property type="molecule type" value="Genomic_DNA"/>
</dbReference>
<sequence>MKKQVTVQESNIMEYKQESILERIANLLSSFFLYWMALSIIGWVLIPRMREKDIINLYLIFIIVINSIIVFLRFLIILKHKTSMEEIE</sequence>
<evidence type="ECO:0000256" key="1">
    <source>
        <dbReference type="SAM" id="Phobius"/>
    </source>
</evidence>
<protein>
    <submittedName>
        <fullName evidence="2">Uncharacterized protein</fullName>
    </submittedName>
</protein>
<accession>A0A0F9V7Q4</accession>
<keyword evidence="1" id="KW-0472">Membrane</keyword>
<name>A0A0F9V7Q4_9ZZZZ</name>
<keyword evidence="1" id="KW-1133">Transmembrane helix</keyword>
<feature type="transmembrane region" description="Helical" evidence="1">
    <location>
        <begin position="24"/>
        <end position="46"/>
    </location>
</feature>
<dbReference type="AlphaFoldDB" id="A0A0F9V7Q4"/>
<gene>
    <name evidence="2" type="ORF">LCGC14_0176210</name>
</gene>
<reference evidence="2" key="1">
    <citation type="journal article" date="2015" name="Nature">
        <title>Complex archaea that bridge the gap between prokaryotes and eukaryotes.</title>
        <authorList>
            <person name="Spang A."/>
            <person name="Saw J.H."/>
            <person name="Jorgensen S.L."/>
            <person name="Zaremba-Niedzwiedzka K."/>
            <person name="Martijn J."/>
            <person name="Lind A.E."/>
            <person name="van Eijk R."/>
            <person name="Schleper C."/>
            <person name="Guy L."/>
            <person name="Ettema T.J."/>
        </authorList>
    </citation>
    <scope>NUCLEOTIDE SEQUENCE</scope>
</reference>
<evidence type="ECO:0000313" key="2">
    <source>
        <dbReference type="EMBL" id="KKN95752.1"/>
    </source>
</evidence>
<keyword evidence="1" id="KW-0812">Transmembrane</keyword>
<feature type="transmembrane region" description="Helical" evidence="1">
    <location>
        <begin position="58"/>
        <end position="78"/>
    </location>
</feature>
<organism evidence="2">
    <name type="scientific">marine sediment metagenome</name>
    <dbReference type="NCBI Taxonomy" id="412755"/>
    <lineage>
        <taxon>unclassified sequences</taxon>
        <taxon>metagenomes</taxon>
        <taxon>ecological metagenomes</taxon>
    </lineage>
</organism>